<accession>A0A081DAH1</accession>
<keyword evidence="1" id="KW-0472">Membrane</keyword>
<dbReference type="EMBL" id="BBLG01000003">
    <property type="protein sequence ID" value="GAK75917.1"/>
    <property type="molecule type" value="Genomic_DNA"/>
</dbReference>
<keyword evidence="1" id="KW-1133">Transmembrane helix</keyword>
<protein>
    <submittedName>
        <fullName evidence="2">Uncharacterized protein</fullName>
    </submittedName>
</protein>
<evidence type="ECO:0000313" key="3">
    <source>
        <dbReference type="Proteomes" id="UP000028980"/>
    </source>
</evidence>
<comment type="caution">
    <text evidence="2">The sequence shown here is derived from an EMBL/GenBank/DDBJ whole genome shotgun (WGS) entry which is preliminary data.</text>
</comment>
<organism evidence="2 3">
    <name type="scientific">Nonlabens ulvanivorans</name>
    <name type="common">Persicivirga ulvanivorans</name>
    <dbReference type="NCBI Taxonomy" id="906888"/>
    <lineage>
        <taxon>Bacteria</taxon>
        <taxon>Pseudomonadati</taxon>
        <taxon>Bacteroidota</taxon>
        <taxon>Flavobacteriia</taxon>
        <taxon>Flavobacteriales</taxon>
        <taxon>Flavobacteriaceae</taxon>
        <taxon>Nonlabens</taxon>
    </lineage>
</organism>
<name>A0A081DAH1_NONUL</name>
<reference evidence="2 3" key="1">
    <citation type="journal article" date="2014" name="Genome Announc.">
        <title>Draft Genome Sequences of Marine Flavobacterium Nonlabens Strains NR17, NR24, NR27, NR32, NR33, and Ara13.</title>
        <authorList>
            <person name="Nakanishi M."/>
            <person name="Meirelles P."/>
            <person name="Suzuki R."/>
            <person name="Takatani N."/>
            <person name="Mino S."/>
            <person name="Suda W."/>
            <person name="Oshima K."/>
            <person name="Hattori M."/>
            <person name="Ohkuma M."/>
            <person name="Hosokawa M."/>
            <person name="Miyashita K."/>
            <person name="Thompson F.L."/>
            <person name="Niwa A."/>
            <person name="Sawabe T."/>
            <person name="Sawabe T."/>
        </authorList>
    </citation>
    <scope>NUCLEOTIDE SEQUENCE [LARGE SCALE GENOMIC DNA]</scope>
    <source>
        <strain evidence="3">JCM19296</strain>
    </source>
</reference>
<keyword evidence="1" id="KW-0812">Transmembrane</keyword>
<feature type="transmembrane region" description="Helical" evidence="1">
    <location>
        <begin position="187"/>
        <end position="204"/>
    </location>
</feature>
<gene>
    <name evidence="2" type="ORF">JCM19296_1514</name>
</gene>
<evidence type="ECO:0000256" key="1">
    <source>
        <dbReference type="SAM" id="Phobius"/>
    </source>
</evidence>
<evidence type="ECO:0000313" key="2">
    <source>
        <dbReference type="EMBL" id="GAK75917.1"/>
    </source>
</evidence>
<proteinExistence type="predicted"/>
<sequence length="212" mass="24616">MQRIILLDINKSLMMKNMIIGLMFLFSPFLMWSHNPLSASYYFEVTENASLLSISLSQDAINKVLLTTYTKAEFEEMNQKNFEELIVKYIKSHFKVILDDVAVELKKGGIKLGSHQTDLKFVLPPYTQDIDEIVVDIPAFKENGKHQTIFSYNINGKTNKVILSELNNYKVTIELNEKEAIIKNHQLWYYSGIAILLVITLLFFRKRLTKEK</sequence>
<dbReference type="Proteomes" id="UP000028980">
    <property type="component" value="Unassembled WGS sequence"/>
</dbReference>
<dbReference type="AlphaFoldDB" id="A0A081DAH1"/>